<feature type="compositionally biased region" description="Basic and acidic residues" evidence="2">
    <location>
        <begin position="23"/>
        <end position="39"/>
    </location>
</feature>
<feature type="compositionally biased region" description="Low complexity" evidence="2">
    <location>
        <begin position="42"/>
        <end position="57"/>
    </location>
</feature>
<gene>
    <name evidence="3" type="ORF">CVLEPA_LOCUS19991</name>
</gene>
<accession>A0ABP0GBC3</accession>
<keyword evidence="4" id="KW-1185">Reference proteome</keyword>
<comment type="similarity">
    <text evidence="1">Belongs to the FAM228 family.</text>
</comment>
<name>A0ABP0GBC3_CLALP</name>
<proteinExistence type="inferred from homology"/>
<dbReference type="EMBL" id="CAWYQH010000106">
    <property type="protein sequence ID" value="CAK8687944.1"/>
    <property type="molecule type" value="Genomic_DNA"/>
</dbReference>
<evidence type="ECO:0000256" key="1">
    <source>
        <dbReference type="ARBA" id="ARBA00007753"/>
    </source>
</evidence>
<reference evidence="3 4" key="1">
    <citation type="submission" date="2024-02" db="EMBL/GenBank/DDBJ databases">
        <authorList>
            <person name="Daric V."/>
            <person name="Darras S."/>
        </authorList>
    </citation>
    <scope>NUCLEOTIDE SEQUENCE [LARGE SCALE GENOMIC DNA]</scope>
</reference>
<dbReference type="PANTHER" id="PTHR28584:SF1">
    <property type="entry name" value="PROTEIN FAM228B"/>
    <property type="match status" value="1"/>
</dbReference>
<evidence type="ECO:0000313" key="3">
    <source>
        <dbReference type="EMBL" id="CAK8687944.1"/>
    </source>
</evidence>
<evidence type="ECO:0008006" key="5">
    <source>
        <dbReference type="Google" id="ProtNLM"/>
    </source>
</evidence>
<dbReference type="InterPro" id="IPR040046">
    <property type="entry name" value="FAM228"/>
</dbReference>
<comment type="caution">
    <text evidence="3">The sequence shown here is derived from an EMBL/GenBank/DDBJ whole genome shotgun (WGS) entry which is preliminary data.</text>
</comment>
<evidence type="ECO:0000313" key="4">
    <source>
        <dbReference type="Proteomes" id="UP001642483"/>
    </source>
</evidence>
<feature type="region of interest" description="Disordered" evidence="2">
    <location>
        <begin position="21"/>
        <end position="68"/>
    </location>
</feature>
<organism evidence="3 4">
    <name type="scientific">Clavelina lepadiformis</name>
    <name type="common">Light-bulb sea squirt</name>
    <name type="synonym">Ascidia lepadiformis</name>
    <dbReference type="NCBI Taxonomy" id="159417"/>
    <lineage>
        <taxon>Eukaryota</taxon>
        <taxon>Metazoa</taxon>
        <taxon>Chordata</taxon>
        <taxon>Tunicata</taxon>
        <taxon>Ascidiacea</taxon>
        <taxon>Aplousobranchia</taxon>
        <taxon>Clavelinidae</taxon>
        <taxon>Clavelina</taxon>
    </lineage>
</organism>
<evidence type="ECO:0000256" key="2">
    <source>
        <dbReference type="SAM" id="MobiDB-lite"/>
    </source>
</evidence>
<protein>
    <recommendedName>
        <fullName evidence="5">Protein FAM228B</fullName>
    </recommendedName>
</protein>
<feature type="compositionally biased region" description="Polar residues" evidence="2">
    <location>
        <begin position="58"/>
        <end position="68"/>
    </location>
</feature>
<dbReference type="PANTHER" id="PTHR28584">
    <property type="entry name" value="FAMILY WITH SEQUENCE SIMILARITY 228 MEMBER A"/>
    <property type="match status" value="1"/>
</dbReference>
<dbReference type="Proteomes" id="UP001642483">
    <property type="component" value="Unassembled WGS sequence"/>
</dbReference>
<sequence>MERNRPTRTQSGKIKFYSEEFGNLEKDDERNTKVTDWKLPHSGTSKSSSKSLSGKISRVTSTTSSSLGHTNQIKDWINQKSLQRIRDRHSVETHHTRQLYNRVLSNEENFVKGLEEYLKEQDLLNLRRKELLYKKWHQRVYVPLRKEVERSIESGFDKIDTQRRKEYDQYLDYSNKKGVVFLDVITEKEYNPLTLHSASSPFGLKARTCRLHDPLLVSERRRIAEDKVIIRCETGEVEPDSVVLARRLPPSPLVPLGRHETNCSTWLAMSLIDMESPERNRSRLRMTGTSNLANIDFSTWNKTTAPEVADRELRIQKRRRFNIPTTKPSASVLDNAGKTARVRFANPPVTTTA</sequence>